<keyword evidence="3" id="KW-0804">Transcription</keyword>
<dbReference type="EMBL" id="VWNA01000001">
    <property type="protein sequence ID" value="MQT12663.1"/>
    <property type="molecule type" value="Genomic_DNA"/>
</dbReference>
<dbReference type="PANTHER" id="PTHR44688:SF16">
    <property type="entry name" value="DNA-BINDING TRANSCRIPTIONAL ACTIVATOR DEVR_DOSR"/>
    <property type="match status" value="1"/>
</dbReference>
<dbReference type="Gene3D" id="3.30.450.80">
    <property type="entry name" value="Transcription factor LuxR-like, autoinducer-binding domain"/>
    <property type="match status" value="1"/>
</dbReference>
<evidence type="ECO:0000259" key="4">
    <source>
        <dbReference type="PROSITE" id="PS50043"/>
    </source>
</evidence>
<comment type="caution">
    <text evidence="5">The sequence shown here is derived from an EMBL/GenBank/DDBJ whole genome shotgun (WGS) entry which is preliminary data.</text>
</comment>
<dbReference type="InterPro" id="IPR016032">
    <property type="entry name" value="Sig_transdc_resp-reg_C-effctor"/>
</dbReference>
<gene>
    <name evidence="5" type="ORF">F0357_08350</name>
</gene>
<dbReference type="InterPro" id="IPR000792">
    <property type="entry name" value="Tscrpt_reg_LuxR_C"/>
</dbReference>
<sequence>MFGAAAALEEVLSSIERAATIGELKRILQNIAEATGFSAFSFIDGRPGDVTPLVLNTIAPGFDRDYRSEGFVDVDPVIPVWRRSNAPFTWGAVPLPPRLGRRYPGAIRTMMAARDHGYREGLVVPFHYVDRLGRPYSSACTFFWTGQVSEFRRTVRDNSHWLHMVMLYWAQRIVDLASVQQGQGKRIHLDDETPDLVRLTDRERDVLAWAARGKTAQDTAEILGIALDTIGTHMRACLQKLNANNKTHAVAKAIYLRLIDP</sequence>
<accession>A0A6A7Y177</accession>
<dbReference type="GO" id="GO:0003677">
    <property type="term" value="F:DNA binding"/>
    <property type="evidence" value="ECO:0007669"/>
    <property type="project" value="UniProtKB-KW"/>
</dbReference>
<evidence type="ECO:0000313" key="6">
    <source>
        <dbReference type="Proteomes" id="UP000332515"/>
    </source>
</evidence>
<evidence type="ECO:0000313" key="5">
    <source>
        <dbReference type="EMBL" id="MQT12663.1"/>
    </source>
</evidence>
<dbReference type="InterPro" id="IPR005143">
    <property type="entry name" value="TF_LuxR_autoind-bd_dom"/>
</dbReference>
<reference evidence="5 6" key="1">
    <citation type="submission" date="2019-09" db="EMBL/GenBank/DDBJ databases">
        <title>Segnochrobactrum spirostomi gen. nov., sp. nov., isolated from the ciliate Spirostomum cf. yagiui and description of a novel family, Segnochrobactraceae fam. nov. within the order Rhizobiales of the class Alphaproteobacteria.</title>
        <authorList>
            <person name="Akter S."/>
            <person name="Shazib S.U.A."/>
            <person name="Shin M.K."/>
        </authorList>
    </citation>
    <scope>NUCLEOTIDE SEQUENCE [LARGE SCALE GENOMIC DNA]</scope>
    <source>
        <strain evidence="5 6">Sp-1</strain>
    </source>
</reference>
<organism evidence="5 6">
    <name type="scientific">Segnochrobactrum spirostomi</name>
    <dbReference type="NCBI Taxonomy" id="2608987"/>
    <lineage>
        <taxon>Bacteria</taxon>
        <taxon>Pseudomonadati</taxon>
        <taxon>Pseudomonadota</taxon>
        <taxon>Alphaproteobacteria</taxon>
        <taxon>Hyphomicrobiales</taxon>
        <taxon>Segnochrobactraceae</taxon>
        <taxon>Segnochrobactrum</taxon>
    </lineage>
</organism>
<evidence type="ECO:0000256" key="3">
    <source>
        <dbReference type="ARBA" id="ARBA00023163"/>
    </source>
</evidence>
<dbReference type="Pfam" id="PF00196">
    <property type="entry name" value="GerE"/>
    <property type="match status" value="1"/>
</dbReference>
<dbReference type="RefSeq" id="WP_153479902.1">
    <property type="nucleotide sequence ID" value="NZ_VWNA01000001.1"/>
</dbReference>
<dbReference type="PANTHER" id="PTHR44688">
    <property type="entry name" value="DNA-BINDING TRANSCRIPTIONAL ACTIVATOR DEVR_DOSR"/>
    <property type="match status" value="1"/>
</dbReference>
<proteinExistence type="predicted"/>
<dbReference type="SMART" id="SM00421">
    <property type="entry name" value="HTH_LUXR"/>
    <property type="match status" value="1"/>
</dbReference>
<dbReference type="CDD" id="cd06170">
    <property type="entry name" value="LuxR_C_like"/>
    <property type="match status" value="1"/>
</dbReference>
<dbReference type="GO" id="GO:0006355">
    <property type="term" value="P:regulation of DNA-templated transcription"/>
    <property type="evidence" value="ECO:0007669"/>
    <property type="project" value="InterPro"/>
</dbReference>
<dbReference type="AlphaFoldDB" id="A0A6A7Y177"/>
<evidence type="ECO:0000256" key="1">
    <source>
        <dbReference type="ARBA" id="ARBA00023015"/>
    </source>
</evidence>
<dbReference type="SUPFAM" id="SSF46894">
    <property type="entry name" value="C-terminal effector domain of the bipartite response regulators"/>
    <property type="match status" value="1"/>
</dbReference>
<dbReference type="PRINTS" id="PR00038">
    <property type="entry name" value="HTHLUXR"/>
</dbReference>
<keyword evidence="6" id="KW-1185">Reference proteome</keyword>
<dbReference type="Pfam" id="PF03472">
    <property type="entry name" value="Autoind_bind"/>
    <property type="match status" value="1"/>
</dbReference>
<protein>
    <submittedName>
        <fullName evidence="5">LuxR family transcriptional regulator</fullName>
    </submittedName>
</protein>
<dbReference type="InterPro" id="IPR036388">
    <property type="entry name" value="WH-like_DNA-bd_sf"/>
</dbReference>
<keyword evidence="2" id="KW-0238">DNA-binding</keyword>
<feature type="domain" description="HTH luxR-type" evidence="4">
    <location>
        <begin position="192"/>
        <end position="257"/>
    </location>
</feature>
<keyword evidence="1" id="KW-0805">Transcription regulation</keyword>
<dbReference type="PROSITE" id="PS50043">
    <property type="entry name" value="HTH_LUXR_2"/>
    <property type="match status" value="1"/>
</dbReference>
<dbReference type="Proteomes" id="UP000332515">
    <property type="component" value="Unassembled WGS sequence"/>
</dbReference>
<dbReference type="InterPro" id="IPR036693">
    <property type="entry name" value="TF_LuxR_autoind-bd_dom_sf"/>
</dbReference>
<name>A0A6A7Y177_9HYPH</name>
<dbReference type="Gene3D" id="1.10.10.10">
    <property type="entry name" value="Winged helix-like DNA-binding domain superfamily/Winged helix DNA-binding domain"/>
    <property type="match status" value="1"/>
</dbReference>
<evidence type="ECO:0000256" key="2">
    <source>
        <dbReference type="ARBA" id="ARBA00023125"/>
    </source>
</evidence>
<dbReference type="SUPFAM" id="SSF75516">
    <property type="entry name" value="Pheromone-binding domain of LuxR-like quorum-sensing transcription factors"/>
    <property type="match status" value="1"/>
</dbReference>